<protein>
    <submittedName>
        <fullName evidence="2">Uncharacterized protein</fullName>
    </submittedName>
</protein>
<accession>A0A1J9P386</accession>
<dbReference type="AlphaFoldDB" id="A0A1J9P386"/>
<keyword evidence="3" id="KW-1185">Reference proteome</keyword>
<reference evidence="2 3" key="1">
    <citation type="submission" date="2015-07" db="EMBL/GenBank/DDBJ databases">
        <title>Emmonsia species relationships and genome sequence.</title>
        <authorList>
            <consortium name="The Broad Institute Genomics Platform"/>
            <person name="Cuomo C.A."/>
            <person name="Munoz J.F."/>
            <person name="Imamovic A."/>
            <person name="Priest M.E."/>
            <person name="Young S."/>
            <person name="Clay O.K."/>
            <person name="McEwen J.G."/>
        </authorList>
    </citation>
    <scope>NUCLEOTIDE SEQUENCE [LARGE SCALE GENOMIC DNA]</scope>
    <source>
        <strain evidence="2 3">UAMH 9510</strain>
    </source>
</reference>
<name>A0A1J9P386_9EURO</name>
<dbReference type="STRING" id="1447872.A0A1J9P386"/>
<feature type="region of interest" description="Disordered" evidence="1">
    <location>
        <begin position="51"/>
        <end position="70"/>
    </location>
</feature>
<dbReference type="EMBL" id="LGRN01000678">
    <property type="protein sequence ID" value="OJD10840.1"/>
    <property type="molecule type" value="Genomic_DNA"/>
</dbReference>
<dbReference type="Proteomes" id="UP000182235">
    <property type="component" value="Unassembled WGS sequence"/>
</dbReference>
<dbReference type="VEuPathDB" id="FungiDB:AJ78_08252"/>
<gene>
    <name evidence="2" type="ORF">AJ78_08252</name>
</gene>
<comment type="caution">
    <text evidence="2">The sequence shown here is derived from an EMBL/GenBank/DDBJ whole genome shotgun (WGS) entry which is preliminary data.</text>
</comment>
<evidence type="ECO:0000256" key="1">
    <source>
        <dbReference type="SAM" id="MobiDB-lite"/>
    </source>
</evidence>
<dbReference type="OrthoDB" id="4189337at2759"/>
<evidence type="ECO:0000313" key="3">
    <source>
        <dbReference type="Proteomes" id="UP000182235"/>
    </source>
</evidence>
<evidence type="ECO:0000313" key="2">
    <source>
        <dbReference type="EMBL" id="OJD10840.1"/>
    </source>
</evidence>
<sequence length="70" mass="8023">MADSNDVSNIKTVQLSSSKEWKLWYAFILEAAKHAEVKDFIDLKKPDRAQDLKKPVRPVSTNYTAKSKNK</sequence>
<feature type="compositionally biased region" description="Polar residues" evidence="1">
    <location>
        <begin position="59"/>
        <end position="70"/>
    </location>
</feature>
<proteinExistence type="predicted"/>
<organism evidence="2 3">
    <name type="scientific">Emergomyces pasteurianus Ep9510</name>
    <dbReference type="NCBI Taxonomy" id="1447872"/>
    <lineage>
        <taxon>Eukaryota</taxon>
        <taxon>Fungi</taxon>
        <taxon>Dikarya</taxon>
        <taxon>Ascomycota</taxon>
        <taxon>Pezizomycotina</taxon>
        <taxon>Eurotiomycetes</taxon>
        <taxon>Eurotiomycetidae</taxon>
        <taxon>Onygenales</taxon>
        <taxon>Ajellomycetaceae</taxon>
        <taxon>Emergomyces</taxon>
    </lineage>
</organism>